<dbReference type="SUPFAM" id="SSF141000">
    <property type="entry name" value="Glu-tRNAGln amidotransferase C subunit"/>
    <property type="match status" value="1"/>
</dbReference>
<evidence type="ECO:0000313" key="1">
    <source>
        <dbReference type="EMBL" id="KKM63211.1"/>
    </source>
</evidence>
<dbReference type="EMBL" id="LAZR01011140">
    <property type="protein sequence ID" value="KKM63211.1"/>
    <property type="molecule type" value="Genomic_DNA"/>
</dbReference>
<dbReference type="GO" id="GO:0070681">
    <property type="term" value="P:glutaminyl-tRNAGln biosynthesis via transamidation"/>
    <property type="evidence" value="ECO:0007669"/>
    <property type="project" value="TreeGrafter"/>
</dbReference>
<dbReference type="NCBIfam" id="TIGR00135">
    <property type="entry name" value="gatC"/>
    <property type="match status" value="1"/>
</dbReference>
<protein>
    <recommendedName>
        <fullName evidence="2">Aspartyl/glutamyl-tRNA(Asn/Gln) amidotransferase subunit C</fullName>
    </recommendedName>
</protein>
<dbReference type="InterPro" id="IPR003837">
    <property type="entry name" value="GatC"/>
</dbReference>
<organism evidence="1">
    <name type="scientific">marine sediment metagenome</name>
    <dbReference type="NCBI Taxonomy" id="412755"/>
    <lineage>
        <taxon>unclassified sequences</taxon>
        <taxon>metagenomes</taxon>
        <taxon>ecological metagenomes</taxon>
    </lineage>
</organism>
<evidence type="ECO:0008006" key="2">
    <source>
        <dbReference type="Google" id="ProtNLM"/>
    </source>
</evidence>
<dbReference type="PANTHER" id="PTHR15004:SF0">
    <property type="entry name" value="GLUTAMYL-TRNA(GLN) AMIDOTRANSFERASE SUBUNIT C, MITOCHONDRIAL"/>
    <property type="match status" value="1"/>
</dbReference>
<reference evidence="1" key="1">
    <citation type="journal article" date="2015" name="Nature">
        <title>Complex archaea that bridge the gap between prokaryotes and eukaryotes.</title>
        <authorList>
            <person name="Spang A."/>
            <person name="Saw J.H."/>
            <person name="Jorgensen S.L."/>
            <person name="Zaremba-Niedzwiedzka K."/>
            <person name="Martijn J."/>
            <person name="Lind A.E."/>
            <person name="van Eijk R."/>
            <person name="Schleper C."/>
            <person name="Guy L."/>
            <person name="Ettema T.J."/>
        </authorList>
    </citation>
    <scope>NUCLEOTIDE SEQUENCE</scope>
</reference>
<dbReference type="GO" id="GO:0006450">
    <property type="term" value="P:regulation of translational fidelity"/>
    <property type="evidence" value="ECO:0007669"/>
    <property type="project" value="InterPro"/>
</dbReference>
<name>A0A0F9JLC9_9ZZZZ</name>
<accession>A0A0F9JLC9</accession>
<dbReference type="HAMAP" id="MF_00122">
    <property type="entry name" value="GatC"/>
    <property type="match status" value="1"/>
</dbReference>
<dbReference type="AlphaFoldDB" id="A0A0F9JLC9"/>
<comment type="caution">
    <text evidence="1">The sequence shown here is derived from an EMBL/GenBank/DDBJ whole genome shotgun (WGS) entry which is preliminary data.</text>
</comment>
<sequence>MIEEKDVAHVADLARLQLSKEELKKFGSQLDRILEHANKISELDTKDVEPTSHAVEQKNVFREDKIDNEIDRDQALANAPEVEDNGFKVPKIM</sequence>
<dbReference type="Pfam" id="PF02686">
    <property type="entry name" value="GatC"/>
    <property type="match status" value="1"/>
</dbReference>
<dbReference type="PANTHER" id="PTHR15004">
    <property type="entry name" value="GLUTAMYL-TRNA(GLN) AMIDOTRANSFERASE SUBUNIT C, MITOCHONDRIAL"/>
    <property type="match status" value="1"/>
</dbReference>
<proteinExistence type="inferred from homology"/>
<dbReference type="Gene3D" id="1.10.20.60">
    <property type="entry name" value="Glu-tRNAGln amidotransferase C subunit, N-terminal domain"/>
    <property type="match status" value="1"/>
</dbReference>
<dbReference type="InterPro" id="IPR036113">
    <property type="entry name" value="Asp/Glu-ADT_sf_sub_c"/>
</dbReference>
<gene>
    <name evidence="1" type="ORF">LCGC14_1513730</name>
</gene>